<evidence type="ECO:0000256" key="7">
    <source>
        <dbReference type="SAM" id="Coils"/>
    </source>
</evidence>
<dbReference type="InterPro" id="IPR001060">
    <property type="entry name" value="FCH_dom"/>
</dbReference>
<evidence type="ECO:0000256" key="3">
    <source>
        <dbReference type="ARBA" id="ARBA00022583"/>
    </source>
</evidence>
<dbReference type="PROSITE" id="PS51072">
    <property type="entry name" value="MHD"/>
    <property type="match status" value="1"/>
</dbReference>
<evidence type="ECO:0000313" key="12">
    <source>
        <dbReference type="Proteomes" id="UP001152320"/>
    </source>
</evidence>
<evidence type="ECO:0000256" key="6">
    <source>
        <dbReference type="PROSITE-ProRule" id="PRU01077"/>
    </source>
</evidence>
<dbReference type="SUPFAM" id="SSF49447">
    <property type="entry name" value="Second domain of Mu2 adaptin subunit (ap50) of ap2 adaptor"/>
    <property type="match status" value="1"/>
</dbReference>
<reference evidence="11" key="1">
    <citation type="submission" date="2021-10" db="EMBL/GenBank/DDBJ databases">
        <title>Tropical sea cucumber genome reveals ecological adaptation and Cuvierian tubules defense mechanism.</title>
        <authorList>
            <person name="Chen T."/>
        </authorList>
    </citation>
    <scope>NUCLEOTIDE SEQUENCE</scope>
    <source>
        <strain evidence="11">Nanhai2018</strain>
        <tissue evidence="11">Muscle</tissue>
    </source>
</reference>
<feature type="compositionally biased region" description="Low complexity" evidence="8">
    <location>
        <begin position="581"/>
        <end position="592"/>
    </location>
</feature>
<dbReference type="Pfam" id="PF22699">
    <property type="entry name" value="GMIP-like_FCH"/>
    <property type="match status" value="1"/>
</dbReference>
<proteinExistence type="inferred from homology"/>
<feature type="region of interest" description="Disordered" evidence="8">
    <location>
        <begin position="289"/>
        <end position="385"/>
    </location>
</feature>
<dbReference type="PANTHER" id="PTHR23065">
    <property type="entry name" value="PROLINE-SERINE-THREONINE PHOSPHATASE INTERACTING PROTEIN 1"/>
    <property type="match status" value="1"/>
</dbReference>
<comment type="similarity">
    <text evidence="2">Belongs to the FCHO family.</text>
</comment>
<feature type="compositionally biased region" description="Low complexity" evidence="8">
    <location>
        <begin position="515"/>
        <end position="525"/>
    </location>
</feature>
<organism evidence="11 12">
    <name type="scientific">Holothuria leucospilota</name>
    <name type="common">Black long sea cucumber</name>
    <name type="synonym">Mertensiothuria leucospilota</name>
    <dbReference type="NCBI Taxonomy" id="206669"/>
    <lineage>
        <taxon>Eukaryota</taxon>
        <taxon>Metazoa</taxon>
        <taxon>Echinodermata</taxon>
        <taxon>Eleutherozoa</taxon>
        <taxon>Echinozoa</taxon>
        <taxon>Holothuroidea</taxon>
        <taxon>Aspidochirotacea</taxon>
        <taxon>Aspidochirotida</taxon>
        <taxon>Holothuriidae</taxon>
        <taxon>Holothuria</taxon>
    </lineage>
</organism>
<dbReference type="InterPro" id="IPR018808">
    <property type="entry name" value="Muniscin_C"/>
</dbReference>
<feature type="coiled-coil region" evidence="7">
    <location>
        <begin position="174"/>
        <end position="205"/>
    </location>
</feature>
<comment type="caution">
    <text evidence="11">The sequence shown here is derived from an EMBL/GenBank/DDBJ whole genome shotgun (WGS) entry which is preliminary data.</text>
</comment>
<keyword evidence="12" id="KW-1185">Reference proteome</keyword>
<feature type="region of interest" description="Disordered" evidence="8">
    <location>
        <begin position="415"/>
        <end position="447"/>
    </location>
</feature>
<evidence type="ECO:0000256" key="8">
    <source>
        <dbReference type="SAM" id="MobiDB-lite"/>
    </source>
</evidence>
<feature type="compositionally biased region" description="Low complexity" evidence="8">
    <location>
        <begin position="537"/>
        <end position="547"/>
    </location>
</feature>
<dbReference type="SMART" id="SM00055">
    <property type="entry name" value="FCH"/>
    <property type="match status" value="1"/>
</dbReference>
<keyword evidence="5" id="KW-0472">Membrane</keyword>
<dbReference type="PROSITE" id="PS51741">
    <property type="entry name" value="F_BAR"/>
    <property type="match status" value="1"/>
</dbReference>
<evidence type="ECO:0000259" key="10">
    <source>
        <dbReference type="PROSITE" id="PS51741"/>
    </source>
</evidence>
<feature type="region of interest" description="Disordered" evidence="8">
    <location>
        <begin position="464"/>
        <end position="485"/>
    </location>
</feature>
<dbReference type="EMBL" id="JAIZAY010000006">
    <property type="protein sequence ID" value="KAJ8040322.1"/>
    <property type="molecule type" value="Genomic_DNA"/>
</dbReference>
<keyword evidence="4 6" id="KW-0175">Coiled coil</keyword>
<evidence type="ECO:0000259" key="9">
    <source>
        <dbReference type="PROSITE" id="PS51072"/>
    </source>
</evidence>
<dbReference type="GO" id="GO:0030136">
    <property type="term" value="C:clathrin-coated vesicle"/>
    <property type="evidence" value="ECO:0007669"/>
    <property type="project" value="TreeGrafter"/>
</dbReference>
<dbReference type="GO" id="GO:0005905">
    <property type="term" value="C:clathrin-coated pit"/>
    <property type="evidence" value="ECO:0007669"/>
    <property type="project" value="UniProtKB-SubCell"/>
</dbReference>
<dbReference type="InterPro" id="IPR031160">
    <property type="entry name" value="F_BAR_dom"/>
</dbReference>
<dbReference type="InterPro" id="IPR036168">
    <property type="entry name" value="AP2_Mu_C_sf"/>
</dbReference>
<evidence type="ECO:0000256" key="4">
    <source>
        <dbReference type="ARBA" id="ARBA00023054"/>
    </source>
</evidence>
<evidence type="ECO:0000313" key="11">
    <source>
        <dbReference type="EMBL" id="KAJ8040322.1"/>
    </source>
</evidence>
<dbReference type="CDD" id="cd07648">
    <property type="entry name" value="F-BAR_FCHO"/>
    <property type="match status" value="1"/>
</dbReference>
<keyword evidence="3" id="KW-0254">Endocytosis</keyword>
<dbReference type="GO" id="GO:0048268">
    <property type="term" value="P:clathrin coat assembly"/>
    <property type="evidence" value="ECO:0007669"/>
    <property type="project" value="TreeGrafter"/>
</dbReference>
<comment type="subcellular location">
    <subcellularLocation>
        <location evidence="1">Membrane</location>
        <location evidence="1">Clathrin-coated pit</location>
        <topology evidence="1">Peripheral membrane protein</topology>
        <orientation evidence="1">Cytoplasmic side</orientation>
    </subcellularLocation>
</comment>
<feature type="compositionally biased region" description="Basic residues" evidence="8">
    <location>
        <begin position="297"/>
        <end position="309"/>
    </location>
</feature>
<dbReference type="Proteomes" id="UP001152320">
    <property type="component" value="Chromosome 6"/>
</dbReference>
<feature type="domain" description="MHD" evidence="9">
    <location>
        <begin position="611"/>
        <end position="876"/>
    </location>
</feature>
<feature type="region of interest" description="Disordered" evidence="8">
    <location>
        <begin position="511"/>
        <end position="598"/>
    </location>
</feature>
<dbReference type="InterPro" id="IPR027267">
    <property type="entry name" value="AH/BAR_dom_sf"/>
</dbReference>
<evidence type="ECO:0000256" key="5">
    <source>
        <dbReference type="ARBA" id="ARBA00023176"/>
    </source>
</evidence>
<dbReference type="Gene3D" id="1.20.1270.60">
    <property type="entry name" value="Arfaptin homology (AH) domain/BAR domain"/>
    <property type="match status" value="1"/>
</dbReference>
<feature type="compositionally biased region" description="Basic and acidic residues" evidence="8">
    <location>
        <begin position="559"/>
        <end position="573"/>
    </location>
</feature>
<dbReference type="PANTHER" id="PTHR23065:SF15">
    <property type="entry name" value="AT02057P"/>
    <property type="match status" value="1"/>
</dbReference>
<evidence type="ECO:0000256" key="2">
    <source>
        <dbReference type="ARBA" id="ARBA00011064"/>
    </source>
</evidence>
<protein>
    <submittedName>
        <fullName evidence="11">F-BAR domain only protein 2</fullName>
    </submittedName>
</protein>
<dbReference type="GO" id="GO:0005886">
    <property type="term" value="C:plasma membrane"/>
    <property type="evidence" value="ECO:0007669"/>
    <property type="project" value="TreeGrafter"/>
</dbReference>
<dbReference type="GO" id="GO:0072583">
    <property type="term" value="P:clathrin-dependent endocytosis"/>
    <property type="evidence" value="ECO:0007669"/>
    <property type="project" value="TreeGrafter"/>
</dbReference>
<dbReference type="InterPro" id="IPR054713">
    <property type="entry name" value="GMIP/FCHO2-like_FCH"/>
</dbReference>
<sequence length="877" mass="95954">MFGSTFYGSLPKENKLNGTLNKGEKNQGFACLYHNMKHGQTSTKELADFLRERAMVEETYSKSIIKLAKTASNSTNVGTFAPLWQVLKNATEKLAASHQKLVSKLQDVLKEVQKYGEDQHKKHKVVKGDVQTTADVVTNLQTTTELVARAKEAYHARCIECEKLKKEGITGKDLEKAEAKNKKAMEEYKALIDKYAKLREEFQKKMTDTCQKFQTIEEDHLRKLKEFIQSYSGAVHECQQSIDLVHTEFNEQCEELSELKLIELFAEAKGTGKEQPAVIEFEECDLSNIPTPEPEKLKKKKAKKAKKKKDKDGNSPGDSPDMLSPERSGSASSHSLSSFKDTAVVNTPQVDEEGFSIKPSEEQGHQAFYSESDSDSDVEVDKTKKIHVEIKPPTVPVDGTKLTASVDDIKASLSGLALSPPRMRRDNSNGDISNRRHQAQLRASGKSSSFGNLLDLDFFPSTTSSSLMSPTSNASNTSAATTPDSTLSTLDLLTGLDGSFSSPYTGTGWSMSNDLLQSPTTTSNSLPPPLPEKQRNSMSSVSSTNSSIPILPNRPPSRARKDIPSPSFSDRELPPFPRQDSSSSLSSPFSSSIAMGGSRGPSPLTLGFSDTIPIAAAFTEQANAYFKGTDQSKSLAKITGDLMVSFPAGIIQALTSNPSPPVLSIRVNNINRLEQVLPNKQLITNDASMNQGDSHAYVFNMQNLITLIKKQAEKNAAASYFNVDILKYQVKPEADAGSMPLKLCSYWKCESTCTDIRVDYAYNASSMENPVPLSDVSLIVPVDGGVTVMQSKPAATWSAERKTALWKLGDITESTGNGSLRAKFELTEGPSRPATLAVKFQSEGTTLSGLDIELINPSYRLSLVKRRFATGKYLSES</sequence>
<feature type="compositionally biased region" description="Low complexity" evidence="8">
    <location>
        <begin position="328"/>
        <end position="338"/>
    </location>
</feature>
<dbReference type="InterPro" id="IPR028565">
    <property type="entry name" value="MHD"/>
</dbReference>
<gene>
    <name evidence="11" type="ORF">HOLleu_14581</name>
</gene>
<dbReference type="OrthoDB" id="5593455at2759"/>
<accession>A0A9Q1C7W4</accession>
<dbReference type="SUPFAM" id="SSF103657">
    <property type="entry name" value="BAR/IMD domain-like"/>
    <property type="match status" value="1"/>
</dbReference>
<name>A0A9Q1C7W4_HOLLE</name>
<evidence type="ECO:0000256" key="1">
    <source>
        <dbReference type="ARBA" id="ARBA00004283"/>
    </source>
</evidence>
<feature type="domain" description="F-BAR" evidence="10">
    <location>
        <begin position="12"/>
        <end position="261"/>
    </location>
</feature>
<dbReference type="AlphaFoldDB" id="A0A9Q1C7W4"/>
<dbReference type="Pfam" id="PF10291">
    <property type="entry name" value="muHD"/>
    <property type="match status" value="1"/>
</dbReference>
<keyword evidence="5" id="KW-0168">Coated pit</keyword>